<sequence length="111" mass="13069">MQELILYFNMGNYIKSRELLDNINVNSLQEMGKNNYCFIAGHIAFMNVKYEKALKNLNKCEKYFLKNMYHYDLALVYDDLFTITGDKLYLDKKKASLSHDAVRRNVLIDAL</sequence>
<accession>A0A645IJ54</accession>
<gene>
    <name evidence="1" type="ORF">SDC9_198512</name>
</gene>
<reference evidence="1" key="1">
    <citation type="submission" date="2019-08" db="EMBL/GenBank/DDBJ databases">
        <authorList>
            <person name="Kucharzyk K."/>
            <person name="Murdoch R.W."/>
            <person name="Higgins S."/>
            <person name="Loffler F."/>
        </authorList>
    </citation>
    <scope>NUCLEOTIDE SEQUENCE</scope>
</reference>
<name>A0A645IJ54_9ZZZZ</name>
<organism evidence="1">
    <name type="scientific">bioreactor metagenome</name>
    <dbReference type="NCBI Taxonomy" id="1076179"/>
    <lineage>
        <taxon>unclassified sequences</taxon>
        <taxon>metagenomes</taxon>
        <taxon>ecological metagenomes</taxon>
    </lineage>
</organism>
<dbReference type="EMBL" id="VSSQ01115429">
    <property type="protein sequence ID" value="MPN50872.1"/>
    <property type="molecule type" value="Genomic_DNA"/>
</dbReference>
<proteinExistence type="predicted"/>
<comment type="caution">
    <text evidence="1">The sequence shown here is derived from an EMBL/GenBank/DDBJ whole genome shotgun (WGS) entry which is preliminary data.</text>
</comment>
<evidence type="ECO:0000313" key="1">
    <source>
        <dbReference type="EMBL" id="MPN50872.1"/>
    </source>
</evidence>
<protein>
    <submittedName>
        <fullName evidence="1">Uncharacterized protein</fullName>
    </submittedName>
</protein>
<dbReference type="AlphaFoldDB" id="A0A645IJ54"/>